<gene>
    <name evidence="3" type="primary">TPES</name>
    <name evidence="3" type="ORF">LOC62_05G007202</name>
</gene>
<feature type="domain" description="AB hydrolase-1" evidence="2">
    <location>
        <begin position="36"/>
        <end position="146"/>
    </location>
</feature>
<keyword evidence="4" id="KW-1185">Reference proteome</keyword>
<dbReference type="GO" id="GO:0047372">
    <property type="term" value="F:monoacylglycerol lipase activity"/>
    <property type="evidence" value="ECO:0007669"/>
    <property type="project" value="TreeGrafter"/>
</dbReference>
<dbReference type="GeneID" id="87810376"/>
<dbReference type="Pfam" id="PF00561">
    <property type="entry name" value="Abhydrolase_1"/>
    <property type="match status" value="1"/>
</dbReference>
<dbReference type="GO" id="GO:0016020">
    <property type="term" value="C:membrane"/>
    <property type="evidence" value="ECO:0007669"/>
    <property type="project" value="TreeGrafter"/>
</dbReference>
<dbReference type="InterPro" id="IPR000639">
    <property type="entry name" value="Epox_hydrolase-like"/>
</dbReference>
<accession>A0AAF1BK83</accession>
<evidence type="ECO:0000256" key="1">
    <source>
        <dbReference type="SAM" id="MobiDB-lite"/>
    </source>
</evidence>
<dbReference type="Proteomes" id="UP000827549">
    <property type="component" value="Chromosome 5"/>
</dbReference>
<feature type="region of interest" description="Disordered" evidence="1">
    <location>
        <begin position="324"/>
        <end position="344"/>
    </location>
</feature>
<reference evidence="3" key="1">
    <citation type="submission" date="2023-10" db="EMBL/GenBank/DDBJ databases">
        <authorList>
            <person name="Noh H."/>
        </authorList>
    </citation>
    <scope>NUCLEOTIDE SEQUENCE</scope>
    <source>
        <strain evidence="3">DUCC4014</strain>
    </source>
</reference>
<protein>
    <submittedName>
        <fullName evidence="3">Tropinesterase</fullName>
    </submittedName>
</protein>
<dbReference type="InterPro" id="IPR029058">
    <property type="entry name" value="AB_hydrolase_fold"/>
</dbReference>
<dbReference type="SUPFAM" id="SSF53474">
    <property type="entry name" value="alpha/beta-Hydrolases"/>
    <property type="match status" value="1"/>
</dbReference>
<name>A0AAF1BK83_9TREE</name>
<dbReference type="PANTHER" id="PTHR43798">
    <property type="entry name" value="MONOACYLGLYCEROL LIPASE"/>
    <property type="match status" value="1"/>
</dbReference>
<evidence type="ECO:0000313" key="3">
    <source>
        <dbReference type="EMBL" id="WOO83682.1"/>
    </source>
</evidence>
<dbReference type="InterPro" id="IPR050266">
    <property type="entry name" value="AB_hydrolase_sf"/>
</dbReference>
<proteinExistence type="predicted"/>
<dbReference type="Gene3D" id="3.40.50.1820">
    <property type="entry name" value="alpha/beta hydrolase"/>
    <property type="match status" value="1"/>
</dbReference>
<dbReference type="EMBL" id="CP086718">
    <property type="protein sequence ID" value="WOO83682.1"/>
    <property type="molecule type" value="Genomic_DNA"/>
</dbReference>
<evidence type="ECO:0000313" key="4">
    <source>
        <dbReference type="Proteomes" id="UP000827549"/>
    </source>
</evidence>
<sequence>MATVQISTNGVGVALHARISVPGNALAQAIDPKLPTILFCHPTWLDSFFFYPQIEDPLFSQHYNLVAFDLRGHGGTQVSGRDEAYSVDTAAQDVAAGLDALGVKDVHVVGAGFGSLVAAALAAARPALVQGLVLIALPPARDSEETALAFRECEESLVQAVAKRDLELLDMITTATFEYDAGALPRAVLEIRDEYVALARAHFATATEQEAADAAWYIWHPVRARAPPSAETLGRIKAPVLLLQGVGTTDSFAEDAENWCTEFNFAQVSQGHSARANVTLIQHVDHYMTLTSPNIVNPVIAKFIGTPLSAGLPPLPSPGIHITGRSGKARRPSTPRGLTFDIPPPPRVIPGMRTIGDELDRLAVDTIVTGVSD</sequence>
<dbReference type="PANTHER" id="PTHR43798:SF33">
    <property type="entry name" value="HYDROLASE, PUTATIVE (AFU_ORTHOLOGUE AFUA_2G14860)-RELATED"/>
    <property type="match status" value="1"/>
</dbReference>
<dbReference type="InterPro" id="IPR000073">
    <property type="entry name" value="AB_hydrolase_1"/>
</dbReference>
<evidence type="ECO:0000259" key="2">
    <source>
        <dbReference type="Pfam" id="PF00561"/>
    </source>
</evidence>
<dbReference type="PRINTS" id="PR00412">
    <property type="entry name" value="EPOXHYDRLASE"/>
</dbReference>
<dbReference type="RefSeq" id="XP_062629708.1">
    <property type="nucleotide sequence ID" value="XM_062773724.1"/>
</dbReference>
<organism evidence="3 4">
    <name type="scientific">Vanrija pseudolonga</name>
    <dbReference type="NCBI Taxonomy" id="143232"/>
    <lineage>
        <taxon>Eukaryota</taxon>
        <taxon>Fungi</taxon>
        <taxon>Dikarya</taxon>
        <taxon>Basidiomycota</taxon>
        <taxon>Agaricomycotina</taxon>
        <taxon>Tremellomycetes</taxon>
        <taxon>Trichosporonales</taxon>
        <taxon>Trichosporonaceae</taxon>
        <taxon>Vanrija</taxon>
    </lineage>
</organism>
<dbReference type="AlphaFoldDB" id="A0AAF1BK83"/>
<dbReference type="GO" id="GO:0046464">
    <property type="term" value="P:acylglycerol catabolic process"/>
    <property type="evidence" value="ECO:0007669"/>
    <property type="project" value="TreeGrafter"/>
</dbReference>